<name>A0A1M7IUZ0_9GAMM</name>
<sequence length="331" mass="38507">MRLILHPGHAKCGSTSIQKAIIKNRDQLKKHKIIVPDPQLRLPWEKGFNPNGETPRPFFRKLMESGDTKDLLPKLENIRSHLDNNYSIIISAENLVNQLNQASGKQIHLELARYFDDTRIIYYIKRQDDFLLSAWQQWGYKQGKNFQDFVNTALLSGNPNYCTAAKFFSRVYGKKNMDVVPIDGGKLYKNNLVADFFHRLELPANEFNCSRLESNKSLNPHLCDTLSKLPHLFTDVHDESLKRDLESLVEKNSRIFEKSPDFFSKNERKRILERFKKDNDFLRNTFMDSQDWPSQPTSHSESENSDGYEEALAIQMELIIKLIRKVSNEGN</sequence>
<feature type="compositionally biased region" description="Polar residues" evidence="1">
    <location>
        <begin position="287"/>
        <end position="299"/>
    </location>
</feature>
<dbReference type="RefSeq" id="WP_073436016.1">
    <property type="nucleotide sequence ID" value="NZ_BJXU01000079.1"/>
</dbReference>
<dbReference type="Proteomes" id="UP000184123">
    <property type="component" value="Unassembled WGS sequence"/>
</dbReference>
<dbReference type="InterPro" id="IPR027417">
    <property type="entry name" value="P-loop_NTPase"/>
</dbReference>
<evidence type="ECO:0000313" key="3">
    <source>
        <dbReference type="Proteomes" id="UP000184123"/>
    </source>
</evidence>
<evidence type="ECO:0000256" key="1">
    <source>
        <dbReference type="SAM" id="MobiDB-lite"/>
    </source>
</evidence>
<dbReference type="AlphaFoldDB" id="A0A1M7IUZ0"/>
<dbReference type="Gene3D" id="3.40.50.300">
    <property type="entry name" value="P-loop containing nucleotide triphosphate hydrolases"/>
    <property type="match status" value="1"/>
</dbReference>
<evidence type="ECO:0008006" key="4">
    <source>
        <dbReference type="Google" id="ProtNLM"/>
    </source>
</evidence>
<dbReference type="EMBL" id="FRCA01000008">
    <property type="protein sequence ID" value="SHM44488.1"/>
    <property type="molecule type" value="Genomic_DNA"/>
</dbReference>
<dbReference type="STRING" id="44933.SAMN05660971_02990"/>
<dbReference type="OrthoDB" id="6217368at2"/>
<accession>A0A1M7IUZ0</accession>
<evidence type="ECO:0000313" key="2">
    <source>
        <dbReference type="EMBL" id="SHM44488.1"/>
    </source>
</evidence>
<gene>
    <name evidence="2" type="ORF">SAMN05660971_02990</name>
</gene>
<reference evidence="2 3" key="1">
    <citation type="submission" date="2016-11" db="EMBL/GenBank/DDBJ databases">
        <authorList>
            <person name="Jaros S."/>
            <person name="Januszkiewicz K."/>
            <person name="Wedrychowicz H."/>
        </authorList>
    </citation>
    <scope>NUCLEOTIDE SEQUENCE [LARGE SCALE GENOMIC DNA]</scope>
    <source>
        <strain evidence="2 3">DSM 4740</strain>
    </source>
</reference>
<dbReference type="SUPFAM" id="SSF52540">
    <property type="entry name" value="P-loop containing nucleoside triphosphate hydrolases"/>
    <property type="match status" value="1"/>
</dbReference>
<proteinExistence type="predicted"/>
<organism evidence="2 3">
    <name type="scientific">Halomonas cupida</name>
    <dbReference type="NCBI Taxonomy" id="44933"/>
    <lineage>
        <taxon>Bacteria</taxon>
        <taxon>Pseudomonadati</taxon>
        <taxon>Pseudomonadota</taxon>
        <taxon>Gammaproteobacteria</taxon>
        <taxon>Oceanospirillales</taxon>
        <taxon>Halomonadaceae</taxon>
        <taxon>Halomonas</taxon>
    </lineage>
</organism>
<feature type="region of interest" description="Disordered" evidence="1">
    <location>
        <begin position="287"/>
        <end position="307"/>
    </location>
</feature>
<protein>
    <recommendedName>
        <fullName evidence="4">Sulfotransferase family protein</fullName>
    </recommendedName>
</protein>